<accession>A0A6N8HVV1</accession>
<protein>
    <submittedName>
        <fullName evidence="1">Uncharacterized protein</fullName>
    </submittedName>
</protein>
<evidence type="ECO:0000313" key="3">
    <source>
        <dbReference type="Proteomes" id="UP000469440"/>
    </source>
</evidence>
<dbReference type="Proteomes" id="UP000469440">
    <property type="component" value="Unassembled WGS sequence"/>
</dbReference>
<dbReference type="EMBL" id="CP060286">
    <property type="protein sequence ID" value="QNK42389.1"/>
    <property type="molecule type" value="Genomic_DNA"/>
</dbReference>
<evidence type="ECO:0000313" key="4">
    <source>
        <dbReference type="Proteomes" id="UP000515909"/>
    </source>
</evidence>
<sequence>MLIAIERRDLPVCDTISRNHPGVGVAFMPAVPLRFNLEPRELRLQVETGRLRYELSRENYSDSLPAPTDAIRSYREAARLYESVPDQREDRRFNKLA</sequence>
<dbReference type="Proteomes" id="UP000515909">
    <property type="component" value="Chromosome"/>
</dbReference>
<dbReference type="KEGG" id="cfem:HCR03_09365"/>
<gene>
    <name evidence="1" type="ORF">CAFE_03900</name>
    <name evidence="2" type="ORF">HCR03_09365</name>
</gene>
<evidence type="ECO:0000313" key="1">
    <source>
        <dbReference type="EMBL" id="MVB09725.1"/>
    </source>
</evidence>
<evidence type="ECO:0000313" key="2">
    <source>
        <dbReference type="EMBL" id="QNK42389.1"/>
    </source>
</evidence>
<proteinExistence type="predicted"/>
<reference evidence="2 4" key="2">
    <citation type="submission" date="2020-08" db="EMBL/GenBank/DDBJ databases">
        <title>The isolate Caproiciproducens sp. 7D4C2 produces n-caproate at mildly acidic conditions from hexoses: genome and rBOX comparison with related strains and chain-elongating bacteria.</title>
        <authorList>
            <person name="Esquivel-Elizondo S."/>
            <person name="Bagci C."/>
            <person name="Temovska M."/>
            <person name="Jeon B.S."/>
            <person name="Bessarab I."/>
            <person name="Williams R.B.H."/>
            <person name="Huson D.H."/>
            <person name="Angenent L.T."/>
        </authorList>
    </citation>
    <scope>NUCLEOTIDE SEQUENCE [LARGE SCALE GENOMIC DNA]</scope>
    <source>
        <strain evidence="2 4">7D4C2</strain>
    </source>
</reference>
<reference evidence="1 3" key="1">
    <citation type="submission" date="2019-09" db="EMBL/GenBank/DDBJ databases">
        <title>Genome sequence of Clostridium sp. EA1.</title>
        <authorList>
            <person name="Poehlein A."/>
            <person name="Bengelsdorf F.R."/>
            <person name="Daniel R."/>
        </authorList>
    </citation>
    <scope>NUCLEOTIDE SEQUENCE [LARGE SCALE GENOMIC DNA]</scope>
    <source>
        <strain evidence="1 3">EA1</strain>
    </source>
</reference>
<dbReference type="EMBL" id="VWXL01000014">
    <property type="protein sequence ID" value="MVB09725.1"/>
    <property type="molecule type" value="Genomic_DNA"/>
</dbReference>
<accession>A0A7G8TFJ8</accession>
<keyword evidence="3" id="KW-1185">Reference proteome</keyword>
<dbReference type="RefSeq" id="WP_066642763.1">
    <property type="nucleotide sequence ID" value="NZ_CP060286.1"/>
</dbReference>
<dbReference type="OrthoDB" id="9954273at2"/>
<dbReference type="AlphaFoldDB" id="A0A6N8HVV1"/>
<organism evidence="1 3">
    <name type="scientific">Caproicibacter fermentans</name>
    <dbReference type="NCBI Taxonomy" id="2576756"/>
    <lineage>
        <taxon>Bacteria</taxon>
        <taxon>Bacillati</taxon>
        <taxon>Bacillota</taxon>
        <taxon>Clostridia</taxon>
        <taxon>Eubacteriales</taxon>
        <taxon>Acutalibacteraceae</taxon>
        <taxon>Caproicibacter</taxon>
    </lineage>
</organism>
<name>A0A6N8HVV1_9FIRM</name>